<name>A0A3P8R2C7_ASTCA</name>
<keyword evidence="4" id="KW-0805">Transcription regulation</keyword>
<dbReference type="GO" id="GO:0003712">
    <property type="term" value="F:transcription coregulator activity"/>
    <property type="evidence" value="ECO:0007669"/>
    <property type="project" value="TreeGrafter"/>
</dbReference>
<reference evidence="13" key="2">
    <citation type="submission" date="2025-08" db="UniProtKB">
        <authorList>
            <consortium name="Ensembl"/>
        </authorList>
    </citation>
    <scope>IDENTIFICATION</scope>
</reference>
<dbReference type="Bgee" id="ENSACLG00000024448">
    <property type="expression patterns" value="Expressed in ovary and 5 other cell types or tissues"/>
</dbReference>
<dbReference type="InterPro" id="IPR031417">
    <property type="entry name" value="Med26_Mid"/>
</dbReference>
<dbReference type="GO" id="GO:0005654">
    <property type="term" value="C:nucleoplasm"/>
    <property type="evidence" value="ECO:0007669"/>
    <property type="project" value="UniProtKB-ARBA"/>
</dbReference>
<dbReference type="GeneID" id="113007091"/>
<evidence type="ECO:0000313" key="13">
    <source>
        <dbReference type="Ensembl" id="ENSACLP00000036080.2"/>
    </source>
</evidence>
<dbReference type="Pfam" id="PF15694">
    <property type="entry name" value="Med26_M"/>
    <property type="match status" value="1"/>
</dbReference>
<protein>
    <recommendedName>
        <fullName evidence="3">Mediator of RNA polymerase II transcription subunit 26</fullName>
    </recommendedName>
    <alternativeName>
        <fullName evidence="8">Cofactor required for Sp1 transcriptional activation subunit 7</fullName>
    </alternativeName>
    <alternativeName>
        <fullName evidence="9">Mediator complex subunit 26</fullName>
    </alternativeName>
</protein>
<organism evidence="13 14">
    <name type="scientific">Astatotilapia calliptera</name>
    <name type="common">Eastern happy</name>
    <name type="synonym">Chromis callipterus</name>
    <dbReference type="NCBI Taxonomy" id="8154"/>
    <lineage>
        <taxon>Eukaryota</taxon>
        <taxon>Metazoa</taxon>
        <taxon>Chordata</taxon>
        <taxon>Craniata</taxon>
        <taxon>Vertebrata</taxon>
        <taxon>Euteleostomi</taxon>
        <taxon>Actinopterygii</taxon>
        <taxon>Neopterygii</taxon>
        <taxon>Teleostei</taxon>
        <taxon>Neoteleostei</taxon>
        <taxon>Acanthomorphata</taxon>
        <taxon>Ovalentaria</taxon>
        <taxon>Cichlomorphae</taxon>
        <taxon>Cichliformes</taxon>
        <taxon>Cichlidae</taxon>
        <taxon>African cichlids</taxon>
        <taxon>Pseudocrenilabrinae</taxon>
        <taxon>Haplochromini</taxon>
        <taxon>Astatotilapia</taxon>
    </lineage>
</organism>
<evidence type="ECO:0000259" key="12">
    <source>
        <dbReference type="PROSITE" id="PS51319"/>
    </source>
</evidence>
<proteinExistence type="inferred from homology"/>
<dbReference type="InterPro" id="IPR031416">
    <property type="entry name" value="Med26_C"/>
</dbReference>
<dbReference type="OMA" id="GAHPCIS"/>
<feature type="compositionally biased region" description="Basic and acidic residues" evidence="11">
    <location>
        <begin position="416"/>
        <end position="429"/>
    </location>
</feature>
<dbReference type="InterPro" id="IPR017923">
    <property type="entry name" value="TFIIS_N"/>
</dbReference>
<keyword evidence="5" id="KW-0010">Activator</keyword>
<dbReference type="Ensembl" id="ENSACLT00000036937.2">
    <property type="protein sequence ID" value="ENSACLP00000036080.2"/>
    <property type="gene ID" value="ENSACLG00000024448.2"/>
</dbReference>
<evidence type="ECO:0000256" key="9">
    <source>
        <dbReference type="ARBA" id="ARBA00031968"/>
    </source>
</evidence>
<dbReference type="CDD" id="cd00183">
    <property type="entry name" value="TFIIS_I"/>
    <property type="match status" value="1"/>
</dbReference>
<feature type="compositionally biased region" description="Polar residues" evidence="11">
    <location>
        <begin position="232"/>
        <end position="253"/>
    </location>
</feature>
<sequence>MTAATATPQVMRDRLLQAIDGQSNQICNMVVVVEVISFLEKYPITKEALEETRLGKLINDVRKKTKNEDLAKRAKKLLRNWQKLIEPGKVEVLSKGGTSASWSSIGGAHPCISAPATNPPSGKTGPELKNRNDFNNCSLRVEKPSNKKRKGEQKEGPILPAKIPKTTLNDKIQNSKQLQTNGIGTGTEIFADIRAHQSLDRDIPEALDNDKLNKIPVHAVKPHSNFPGCSKPPSTSSLLKASVLQQQARQEQAASGGKCRPRSPRCSLHSPQTLKQEAVVKQTAPQAQSIPTPSVRPGTVDNSGLGLSPQPFSASVQGFHTDGSGSADLDSHHLPPSMSLHGSTVTPCSGVESLEDEGPSFNTGKRKRQKYRPKDCSVNLEGLTVEDRTKPVRLKDRRLTFDPVTGQIKTSFQKDSFPEGEDRPNHKPENNWSEQPKQNPPVPPSPFQQTDWKELSRSEIIQSYLSQQSNVLTSSGAHTPGAHFFMSEFLKKEEHRSKDAKKTHTLVSDSPPGEIPGVSREVNGKDLSRLHTQHWSGVNGCYDTMDKWYDWTECISLDPHGDESRLNILPYVCLD</sequence>
<dbReference type="GO" id="GO:0070847">
    <property type="term" value="C:core mediator complex"/>
    <property type="evidence" value="ECO:0007669"/>
    <property type="project" value="TreeGrafter"/>
</dbReference>
<dbReference type="Gene3D" id="1.20.930.10">
    <property type="entry name" value="Conserved domain common to transcription factors TFIIS, elongin A, CRSP70"/>
    <property type="match status" value="1"/>
</dbReference>
<dbReference type="GO" id="GO:0016592">
    <property type="term" value="C:mediator complex"/>
    <property type="evidence" value="ECO:0007669"/>
    <property type="project" value="InterPro"/>
</dbReference>
<evidence type="ECO:0000256" key="5">
    <source>
        <dbReference type="ARBA" id="ARBA00023159"/>
    </source>
</evidence>
<dbReference type="RefSeq" id="XP_025999272.1">
    <property type="nucleotide sequence ID" value="XM_026143487.1"/>
</dbReference>
<accession>A0A3P8R2C7</accession>
<feature type="compositionally biased region" description="Polar residues" evidence="11">
    <location>
        <begin position="283"/>
        <end position="292"/>
    </location>
</feature>
<feature type="region of interest" description="Disordered" evidence="11">
    <location>
        <begin position="499"/>
        <end position="521"/>
    </location>
</feature>
<dbReference type="GeneTree" id="ENSGT00390000000259"/>
<reference evidence="13" key="3">
    <citation type="submission" date="2025-09" db="UniProtKB">
        <authorList>
            <consortium name="Ensembl"/>
        </authorList>
    </citation>
    <scope>IDENTIFICATION</scope>
</reference>
<dbReference type="Pfam" id="PF08711">
    <property type="entry name" value="Med26"/>
    <property type="match status" value="1"/>
</dbReference>
<dbReference type="GO" id="GO:0006357">
    <property type="term" value="P:regulation of transcription by RNA polymerase II"/>
    <property type="evidence" value="ECO:0007669"/>
    <property type="project" value="InterPro"/>
</dbReference>
<dbReference type="PROSITE" id="PS51319">
    <property type="entry name" value="TFIIS_N"/>
    <property type="match status" value="1"/>
</dbReference>
<feature type="region of interest" description="Disordered" evidence="11">
    <location>
        <begin position="221"/>
        <end position="373"/>
    </location>
</feature>
<evidence type="ECO:0000256" key="6">
    <source>
        <dbReference type="ARBA" id="ARBA00023163"/>
    </source>
</evidence>
<dbReference type="GO" id="GO:0010628">
    <property type="term" value="P:positive regulation of gene expression"/>
    <property type="evidence" value="ECO:0007669"/>
    <property type="project" value="TreeGrafter"/>
</dbReference>
<evidence type="ECO:0000256" key="7">
    <source>
        <dbReference type="ARBA" id="ARBA00023242"/>
    </source>
</evidence>
<evidence type="ECO:0000256" key="8">
    <source>
        <dbReference type="ARBA" id="ARBA00030125"/>
    </source>
</evidence>
<keyword evidence="14" id="KW-1185">Reference proteome</keyword>
<dbReference type="Proteomes" id="UP000265100">
    <property type="component" value="Chromosome 15"/>
</dbReference>
<dbReference type="PANTHER" id="PTHR15201:SF1">
    <property type="entry name" value="MEDIATOR OF RNA POLYMERASE II TRANSCRIPTION SUBUNIT 26"/>
    <property type="match status" value="1"/>
</dbReference>
<dbReference type="InterPro" id="IPR042376">
    <property type="entry name" value="MED26"/>
</dbReference>
<dbReference type="Pfam" id="PF15693">
    <property type="entry name" value="Med26_C"/>
    <property type="match status" value="1"/>
</dbReference>
<dbReference type="SMART" id="SM00509">
    <property type="entry name" value="TFS2N"/>
    <property type="match status" value="1"/>
</dbReference>
<evidence type="ECO:0000256" key="3">
    <source>
        <dbReference type="ARBA" id="ARBA00019686"/>
    </source>
</evidence>
<comment type="subcellular location">
    <subcellularLocation>
        <location evidence="1 10">Nucleus</location>
    </subcellularLocation>
</comment>
<evidence type="ECO:0000256" key="4">
    <source>
        <dbReference type="ARBA" id="ARBA00023015"/>
    </source>
</evidence>
<dbReference type="FunFam" id="1.20.930.10:FF:000008">
    <property type="entry name" value="mediator of RNA polymerase II transcription subunit 26"/>
    <property type="match status" value="1"/>
</dbReference>
<reference evidence="13" key="1">
    <citation type="submission" date="2018-05" db="EMBL/GenBank/DDBJ databases">
        <authorList>
            <person name="Datahose"/>
        </authorList>
    </citation>
    <scope>NUCLEOTIDE SEQUENCE</scope>
</reference>
<dbReference type="AlphaFoldDB" id="A0A3P8R2C7"/>
<comment type="similarity">
    <text evidence="2">Belongs to the Mediator complex subunit 26 family.</text>
</comment>
<evidence type="ECO:0000256" key="1">
    <source>
        <dbReference type="ARBA" id="ARBA00004123"/>
    </source>
</evidence>
<dbReference type="PANTHER" id="PTHR15201">
    <property type="entry name" value="CRSP70"/>
    <property type="match status" value="1"/>
</dbReference>
<evidence type="ECO:0000256" key="11">
    <source>
        <dbReference type="SAM" id="MobiDB-lite"/>
    </source>
</evidence>
<keyword evidence="7 10" id="KW-0539">Nucleus</keyword>
<evidence type="ECO:0000256" key="10">
    <source>
        <dbReference type="PROSITE-ProRule" id="PRU00649"/>
    </source>
</evidence>
<feature type="region of interest" description="Disordered" evidence="11">
    <location>
        <begin position="405"/>
        <end position="453"/>
    </location>
</feature>
<dbReference type="InterPro" id="IPR003617">
    <property type="entry name" value="TFIIS/CRSP70_N_sub"/>
</dbReference>
<evidence type="ECO:0000256" key="2">
    <source>
        <dbReference type="ARBA" id="ARBA00009681"/>
    </source>
</evidence>
<gene>
    <name evidence="13" type="primary">MED26</name>
</gene>
<feature type="domain" description="TFIIS N-terminal" evidence="12">
    <location>
        <begin position="13"/>
        <end position="88"/>
    </location>
</feature>
<evidence type="ECO:0000313" key="14">
    <source>
        <dbReference type="Proteomes" id="UP000265100"/>
    </source>
</evidence>
<dbReference type="STRING" id="8154.ENSACLP00000036080"/>
<feature type="region of interest" description="Disordered" evidence="11">
    <location>
        <begin position="116"/>
        <end position="138"/>
    </location>
</feature>
<dbReference type="SUPFAM" id="SSF47676">
    <property type="entry name" value="Conserved domain common to transcription factors TFIIS, elongin A, CRSP70"/>
    <property type="match status" value="1"/>
</dbReference>
<dbReference type="InterPro" id="IPR035441">
    <property type="entry name" value="TFIIS/LEDGF_dom_sf"/>
</dbReference>
<keyword evidence="6" id="KW-0804">Transcription</keyword>